<reference evidence="1 2" key="2">
    <citation type="submission" date="2017-10" db="EMBL/GenBank/DDBJ databases">
        <title>Extensive intraspecific genome diversity in a model arbuscular mycorrhizal fungus.</title>
        <authorList>
            <person name="Chen E.C.H."/>
            <person name="Morin E."/>
            <person name="Baudet D."/>
            <person name="Noel J."/>
            <person name="Ndikumana S."/>
            <person name="Charron P."/>
            <person name="St-Onge C."/>
            <person name="Giorgi J."/>
            <person name="Grigoriev I.V."/>
            <person name="Roux C."/>
            <person name="Martin F.M."/>
            <person name="Corradi N."/>
        </authorList>
    </citation>
    <scope>NUCLEOTIDE SEQUENCE [LARGE SCALE GENOMIC DNA]</scope>
    <source>
        <strain evidence="1 2">C2</strain>
    </source>
</reference>
<proteinExistence type="predicted"/>
<name>A0A2N1MF32_9GLOM</name>
<dbReference type="VEuPathDB" id="FungiDB:FUN_003453"/>
<dbReference type="Proteomes" id="UP000233469">
    <property type="component" value="Unassembled WGS sequence"/>
</dbReference>
<gene>
    <name evidence="1" type="ORF">RhiirC2_793745</name>
</gene>
<protein>
    <submittedName>
        <fullName evidence="1">Uncharacterized protein</fullName>
    </submittedName>
</protein>
<dbReference type="VEuPathDB" id="FungiDB:RhiirA1_424113"/>
<organism evidence="1 2">
    <name type="scientific">Rhizophagus irregularis</name>
    <dbReference type="NCBI Taxonomy" id="588596"/>
    <lineage>
        <taxon>Eukaryota</taxon>
        <taxon>Fungi</taxon>
        <taxon>Fungi incertae sedis</taxon>
        <taxon>Mucoromycota</taxon>
        <taxon>Glomeromycotina</taxon>
        <taxon>Glomeromycetes</taxon>
        <taxon>Glomerales</taxon>
        <taxon>Glomeraceae</taxon>
        <taxon>Rhizophagus</taxon>
    </lineage>
</organism>
<evidence type="ECO:0000313" key="2">
    <source>
        <dbReference type="Proteomes" id="UP000233469"/>
    </source>
</evidence>
<dbReference type="AlphaFoldDB" id="A0A2N1MF32"/>
<comment type="caution">
    <text evidence="1">The sequence shown here is derived from an EMBL/GenBank/DDBJ whole genome shotgun (WGS) entry which is preliminary data.</text>
</comment>
<evidence type="ECO:0000313" key="1">
    <source>
        <dbReference type="EMBL" id="PKK60159.1"/>
    </source>
</evidence>
<accession>A0A2N1MF32</accession>
<dbReference type="VEuPathDB" id="FungiDB:RhiirFUN_022475"/>
<dbReference type="EMBL" id="LLXL01002701">
    <property type="protein sequence ID" value="PKK60159.1"/>
    <property type="molecule type" value="Genomic_DNA"/>
</dbReference>
<reference evidence="1 2" key="1">
    <citation type="submission" date="2016-04" db="EMBL/GenBank/DDBJ databases">
        <title>Genome analyses suggest a sexual origin of heterokaryosis in a supposedly ancient asexual fungus.</title>
        <authorList>
            <person name="Ropars J."/>
            <person name="Sedzielewska K."/>
            <person name="Noel J."/>
            <person name="Charron P."/>
            <person name="Farinelli L."/>
            <person name="Marton T."/>
            <person name="Kruger M."/>
            <person name="Pelin A."/>
            <person name="Brachmann A."/>
            <person name="Corradi N."/>
        </authorList>
    </citation>
    <scope>NUCLEOTIDE SEQUENCE [LARGE SCALE GENOMIC DNA]</scope>
    <source>
        <strain evidence="1 2">C2</strain>
    </source>
</reference>
<sequence>MEVTDAQYNYEKKLLEISSEVIPELPTVSGSLKQKIEQKRREDTEILEKLRSWVNIYEDVFIINYYRDEIGLAFQPCAIMDDRLLKRYASDNGNLDTHYGYHKDKKVCILSASKDLGNNSSARTI</sequence>